<dbReference type="EMBL" id="BQNB010009246">
    <property type="protein sequence ID" value="GJS60813.1"/>
    <property type="molecule type" value="Genomic_DNA"/>
</dbReference>
<evidence type="ECO:0000313" key="1">
    <source>
        <dbReference type="EMBL" id="GJS60813.1"/>
    </source>
</evidence>
<organism evidence="1 2">
    <name type="scientific">Tanacetum coccineum</name>
    <dbReference type="NCBI Taxonomy" id="301880"/>
    <lineage>
        <taxon>Eukaryota</taxon>
        <taxon>Viridiplantae</taxon>
        <taxon>Streptophyta</taxon>
        <taxon>Embryophyta</taxon>
        <taxon>Tracheophyta</taxon>
        <taxon>Spermatophyta</taxon>
        <taxon>Magnoliopsida</taxon>
        <taxon>eudicotyledons</taxon>
        <taxon>Gunneridae</taxon>
        <taxon>Pentapetalae</taxon>
        <taxon>asterids</taxon>
        <taxon>campanulids</taxon>
        <taxon>Asterales</taxon>
        <taxon>Asteraceae</taxon>
        <taxon>Asteroideae</taxon>
        <taxon>Anthemideae</taxon>
        <taxon>Anthemidinae</taxon>
        <taxon>Tanacetum</taxon>
    </lineage>
</organism>
<accession>A0ABQ4X6W7</accession>
<proteinExistence type="predicted"/>
<reference evidence="1" key="1">
    <citation type="journal article" date="2022" name="Int. J. Mol. Sci.">
        <title>Draft Genome of Tanacetum Coccineum: Genomic Comparison of Closely Related Tanacetum-Family Plants.</title>
        <authorList>
            <person name="Yamashiro T."/>
            <person name="Shiraishi A."/>
            <person name="Nakayama K."/>
            <person name="Satake H."/>
        </authorList>
    </citation>
    <scope>NUCLEOTIDE SEQUENCE</scope>
</reference>
<dbReference type="Proteomes" id="UP001151760">
    <property type="component" value="Unassembled WGS sequence"/>
</dbReference>
<evidence type="ECO:0000313" key="2">
    <source>
        <dbReference type="Proteomes" id="UP001151760"/>
    </source>
</evidence>
<evidence type="ECO:0008006" key="3">
    <source>
        <dbReference type="Google" id="ProtNLM"/>
    </source>
</evidence>
<name>A0ABQ4X6W7_9ASTR</name>
<protein>
    <recommendedName>
        <fullName evidence="3">TFIIS N-terminal domain-containing protein</fullName>
    </recommendedName>
</protein>
<comment type="caution">
    <text evidence="1">The sequence shown here is derived from an EMBL/GenBank/DDBJ whole genome shotgun (WGS) entry which is preliminary data.</text>
</comment>
<reference evidence="1" key="2">
    <citation type="submission" date="2022-01" db="EMBL/GenBank/DDBJ databases">
        <authorList>
            <person name="Yamashiro T."/>
            <person name="Shiraishi A."/>
            <person name="Satake H."/>
            <person name="Nakayama K."/>
        </authorList>
    </citation>
    <scope>NUCLEOTIDE SEQUENCE</scope>
</reference>
<keyword evidence="2" id="KW-1185">Reference proteome</keyword>
<sequence length="121" mass="14437">MEESKSTPEMDYQARVKRYNSETLYSRKCHNRNKLECMNLSIENQVERKLVDEVLRIKSILDKSKRDVEYGSWAVYDRYSVSVLKKHDFKHVSHVARMLVEDWRRVADEWVAAIKETNVVT</sequence>
<gene>
    <name evidence="1" type="ORF">Tco_0655597</name>
</gene>